<name>A0A386H188_9CLOT</name>
<accession>A0A386H188</accession>
<evidence type="ECO:0000259" key="2">
    <source>
        <dbReference type="Pfam" id="PF18917"/>
    </source>
</evidence>
<protein>
    <recommendedName>
        <fullName evidence="2">LiaI-LiaF-like transmembrane region domain-containing protein</fullName>
    </recommendedName>
</protein>
<feature type="domain" description="LiaI-LiaF-like transmembrane region" evidence="2">
    <location>
        <begin position="9"/>
        <end position="50"/>
    </location>
</feature>
<keyword evidence="1" id="KW-0812">Transmembrane</keyword>
<dbReference type="InterPro" id="IPR043726">
    <property type="entry name" value="LiaI-LiaF-like_TM1"/>
</dbReference>
<evidence type="ECO:0000313" key="3">
    <source>
        <dbReference type="EMBL" id="AYD39461.1"/>
    </source>
</evidence>
<keyword evidence="1" id="KW-0472">Membrane</keyword>
<gene>
    <name evidence="3" type="ORF">D4Z93_02465</name>
</gene>
<dbReference type="RefSeq" id="WP_119970170.1">
    <property type="nucleotide sequence ID" value="NZ_CP032416.1"/>
</dbReference>
<evidence type="ECO:0000256" key="1">
    <source>
        <dbReference type="SAM" id="Phobius"/>
    </source>
</evidence>
<keyword evidence="1" id="KW-1133">Transmembrane helix</keyword>
<evidence type="ECO:0000313" key="4">
    <source>
        <dbReference type="Proteomes" id="UP000266301"/>
    </source>
</evidence>
<feature type="transmembrane region" description="Helical" evidence="1">
    <location>
        <begin position="12"/>
        <end position="32"/>
    </location>
</feature>
<keyword evidence="4" id="KW-1185">Reference proteome</keyword>
<feature type="transmembrane region" description="Helical" evidence="1">
    <location>
        <begin position="69"/>
        <end position="88"/>
    </location>
</feature>
<organism evidence="3 4">
    <name type="scientific">Clostridium fermenticellae</name>
    <dbReference type="NCBI Taxonomy" id="2068654"/>
    <lineage>
        <taxon>Bacteria</taxon>
        <taxon>Bacillati</taxon>
        <taxon>Bacillota</taxon>
        <taxon>Clostridia</taxon>
        <taxon>Eubacteriales</taxon>
        <taxon>Clostridiaceae</taxon>
        <taxon>Clostridium</taxon>
    </lineage>
</organism>
<dbReference type="Pfam" id="PF18917">
    <property type="entry name" value="LiaI-LiaF-like_TM1"/>
    <property type="match status" value="1"/>
</dbReference>
<proteinExistence type="predicted"/>
<reference evidence="3 4" key="1">
    <citation type="journal article" date="2019" name="Int. J. Syst. Evol. Microbiol.">
        <title>Clostridium fermenticellae sp. nov., isolated from the mud in a fermentation cellar for the production of the Chinese liquor, baijiu.</title>
        <authorList>
            <person name="Xu P.X."/>
            <person name="Chai L.J."/>
            <person name="Qiu T."/>
            <person name="Zhang X.J."/>
            <person name="Lu Z.M."/>
            <person name="Xiao C."/>
            <person name="Wang S.T."/>
            <person name="Shen C.H."/>
            <person name="Shi J.S."/>
            <person name="Xu Z.H."/>
        </authorList>
    </citation>
    <scope>NUCLEOTIDE SEQUENCE [LARGE SCALE GENOMIC DNA]</scope>
    <source>
        <strain evidence="3 4">JN500901</strain>
    </source>
</reference>
<dbReference type="AlphaFoldDB" id="A0A386H188"/>
<feature type="transmembrane region" description="Helical" evidence="1">
    <location>
        <begin position="38"/>
        <end position="57"/>
    </location>
</feature>
<dbReference type="Proteomes" id="UP000266301">
    <property type="component" value="Chromosome"/>
</dbReference>
<dbReference type="OrthoDB" id="1707123at2"/>
<sequence>MIQRRVGTLTFGLLMIVLGILYLLITVFNIHIEEYILKFWPIILISLGIETLTLNKLSIKNNIELKYDLLSFFLIIIMIFFCFGIYTANKLIYYIPYLKSALTIGGYI</sequence>
<dbReference type="KEGG" id="cfer:D4Z93_02465"/>
<dbReference type="EMBL" id="CP032416">
    <property type="protein sequence ID" value="AYD39461.1"/>
    <property type="molecule type" value="Genomic_DNA"/>
</dbReference>